<sequence>MGSSRLMLNEISLPLLSVAEGTPDETGYKSWKFLEECGVTSSGRFNLGFYLKAIEEKASQYTILNVNPVVDIYQCMARLATIEGYDEFRSSSVLDSFFTTILDVRALRKDDIIEKIEHPRDDRSRTQEFSRMHEIYTYLADTASSDKDWRLARTAFTENKTVLGNNGIWYNLSSCLWQSPFPLAGFRDLSTTTTASITSSYTDYRSRKPVPVR</sequence>
<protein>
    <submittedName>
        <fullName evidence="2">Uncharacterized protein</fullName>
    </submittedName>
</protein>
<feature type="chain" id="PRO_5025591824" evidence="1">
    <location>
        <begin position="22"/>
        <end position="213"/>
    </location>
</feature>
<dbReference type="AlphaFoldDB" id="A0A6A5QVX0"/>
<accession>A0A6A5QVX0</accession>
<dbReference type="Proteomes" id="UP000800096">
    <property type="component" value="Unassembled WGS sequence"/>
</dbReference>
<feature type="signal peptide" evidence="1">
    <location>
        <begin position="1"/>
        <end position="21"/>
    </location>
</feature>
<dbReference type="EMBL" id="ML979133">
    <property type="protein sequence ID" value="KAF1918990.1"/>
    <property type="molecule type" value="Genomic_DNA"/>
</dbReference>
<reference evidence="2" key="1">
    <citation type="journal article" date="2020" name="Stud. Mycol.">
        <title>101 Dothideomycetes genomes: a test case for predicting lifestyles and emergence of pathogens.</title>
        <authorList>
            <person name="Haridas S."/>
            <person name="Albert R."/>
            <person name="Binder M."/>
            <person name="Bloem J."/>
            <person name="Labutti K."/>
            <person name="Salamov A."/>
            <person name="Andreopoulos B."/>
            <person name="Baker S."/>
            <person name="Barry K."/>
            <person name="Bills G."/>
            <person name="Bluhm B."/>
            <person name="Cannon C."/>
            <person name="Castanera R."/>
            <person name="Culley D."/>
            <person name="Daum C."/>
            <person name="Ezra D."/>
            <person name="Gonzalez J."/>
            <person name="Henrissat B."/>
            <person name="Kuo A."/>
            <person name="Liang C."/>
            <person name="Lipzen A."/>
            <person name="Lutzoni F."/>
            <person name="Magnuson J."/>
            <person name="Mondo S."/>
            <person name="Nolan M."/>
            <person name="Ohm R."/>
            <person name="Pangilinan J."/>
            <person name="Park H.-J."/>
            <person name="Ramirez L."/>
            <person name="Alfaro M."/>
            <person name="Sun H."/>
            <person name="Tritt A."/>
            <person name="Yoshinaga Y."/>
            <person name="Zwiers L.-H."/>
            <person name="Turgeon B."/>
            <person name="Goodwin S."/>
            <person name="Spatafora J."/>
            <person name="Crous P."/>
            <person name="Grigoriev I."/>
        </authorList>
    </citation>
    <scope>NUCLEOTIDE SEQUENCE</scope>
    <source>
        <strain evidence="2">HMLAC05119</strain>
    </source>
</reference>
<proteinExistence type="predicted"/>
<evidence type="ECO:0000256" key="1">
    <source>
        <dbReference type="SAM" id="SignalP"/>
    </source>
</evidence>
<keyword evidence="1" id="KW-0732">Signal</keyword>
<keyword evidence="3" id="KW-1185">Reference proteome</keyword>
<name>A0A6A5QVX0_AMPQU</name>
<organism evidence="2 3">
    <name type="scientific">Ampelomyces quisqualis</name>
    <name type="common">Powdery mildew agent</name>
    <dbReference type="NCBI Taxonomy" id="50730"/>
    <lineage>
        <taxon>Eukaryota</taxon>
        <taxon>Fungi</taxon>
        <taxon>Dikarya</taxon>
        <taxon>Ascomycota</taxon>
        <taxon>Pezizomycotina</taxon>
        <taxon>Dothideomycetes</taxon>
        <taxon>Pleosporomycetidae</taxon>
        <taxon>Pleosporales</taxon>
        <taxon>Pleosporineae</taxon>
        <taxon>Phaeosphaeriaceae</taxon>
        <taxon>Ampelomyces</taxon>
    </lineage>
</organism>
<evidence type="ECO:0000313" key="2">
    <source>
        <dbReference type="EMBL" id="KAF1918990.1"/>
    </source>
</evidence>
<evidence type="ECO:0000313" key="3">
    <source>
        <dbReference type="Proteomes" id="UP000800096"/>
    </source>
</evidence>
<dbReference type="OrthoDB" id="1262810at2759"/>
<gene>
    <name evidence="2" type="ORF">BDU57DRAFT_545737</name>
</gene>